<accession>A0ABX0XHQ1</accession>
<evidence type="ECO:0000256" key="1">
    <source>
        <dbReference type="SAM" id="SignalP"/>
    </source>
</evidence>
<keyword evidence="3" id="KW-1185">Reference proteome</keyword>
<reference evidence="2 3" key="1">
    <citation type="submission" date="2020-03" db="EMBL/GenBank/DDBJ databases">
        <title>Genomic Encyclopedia of Type Strains, Phase IV (KMG-IV): sequencing the most valuable type-strain genomes for metagenomic binning, comparative biology and taxonomic classification.</title>
        <authorList>
            <person name="Goeker M."/>
        </authorList>
    </citation>
    <scope>NUCLEOTIDE SEQUENCE [LARGE SCALE GENOMIC DNA]</scope>
    <source>
        <strain evidence="2 3">DSM 105096</strain>
    </source>
</reference>
<evidence type="ECO:0000313" key="3">
    <source>
        <dbReference type="Proteomes" id="UP000770785"/>
    </source>
</evidence>
<dbReference type="EMBL" id="JAATJH010000011">
    <property type="protein sequence ID" value="NJC28386.1"/>
    <property type="molecule type" value="Genomic_DNA"/>
</dbReference>
<sequence>MKLFLTTFFLFLFIGAGVPLTAQNFTKDFQSFSRKKPVTVVLKTGDKVEGDLKKVTRKKGMVTFIMIESTGGKEYNLPAAKVSQFYAAPSGIEKVAKVINFSNGEGWFDPNVDRNLINDGYLVLESVKIKGKKKTMTALLQLANPEFSNGAKVYHMPGGNKKTGSMMIPGVTGTTAYFYVQLGTARYVTLVSKVRYKKEFEDIFKGCDAVLNVDKPKWKDFSNHILTYSEACGSETK</sequence>
<dbReference type="RefSeq" id="WP_168040357.1">
    <property type="nucleotide sequence ID" value="NZ_JAATJH010000011.1"/>
</dbReference>
<comment type="caution">
    <text evidence="2">The sequence shown here is derived from an EMBL/GenBank/DDBJ whole genome shotgun (WGS) entry which is preliminary data.</text>
</comment>
<proteinExistence type="predicted"/>
<organism evidence="2 3">
    <name type="scientific">Neolewinella antarctica</name>
    <dbReference type="NCBI Taxonomy" id="442734"/>
    <lineage>
        <taxon>Bacteria</taxon>
        <taxon>Pseudomonadati</taxon>
        <taxon>Bacteroidota</taxon>
        <taxon>Saprospiria</taxon>
        <taxon>Saprospirales</taxon>
        <taxon>Lewinellaceae</taxon>
        <taxon>Neolewinella</taxon>
    </lineage>
</organism>
<name>A0ABX0XHQ1_9BACT</name>
<keyword evidence="1" id="KW-0732">Signal</keyword>
<feature type="signal peptide" evidence="1">
    <location>
        <begin position="1"/>
        <end position="22"/>
    </location>
</feature>
<feature type="chain" id="PRO_5045971445" evidence="1">
    <location>
        <begin position="23"/>
        <end position="237"/>
    </location>
</feature>
<dbReference type="Proteomes" id="UP000770785">
    <property type="component" value="Unassembled WGS sequence"/>
</dbReference>
<protein>
    <submittedName>
        <fullName evidence="2">Uncharacterized protein</fullName>
    </submittedName>
</protein>
<evidence type="ECO:0000313" key="2">
    <source>
        <dbReference type="EMBL" id="NJC28386.1"/>
    </source>
</evidence>
<gene>
    <name evidence="2" type="ORF">GGR27_003909</name>
</gene>